<keyword evidence="2" id="KW-1185">Reference proteome</keyword>
<comment type="caution">
    <text evidence="1">The sequence shown here is derived from an EMBL/GenBank/DDBJ whole genome shotgun (WGS) entry which is preliminary data.</text>
</comment>
<dbReference type="RefSeq" id="WP_234868733.1">
    <property type="nucleotide sequence ID" value="NZ_JAKEVY010000010.1"/>
</dbReference>
<evidence type="ECO:0000313" key="1">
    <source>
        <dbReference type="EMBL" id="MCF1717050.1"/>
    </source>
</evidence>
<dbReference type="SUPFAM" id="SSF52540">
    <property type="entry name" value="P-loop containing nucleoside triphosphate hydrolases"/>
    <property type="match status" value="1"/>
</dbReference>
<reference evidence="1 2" key="1">
    <citation type="submission" date="2022-01" db="EMBL/GenBank/DDBJ databases">
        <title>Flavihumibacter sp. nov., isolated from sediment of a river.</title>
        <authorList>
            <person name="Liu H."/>
        </authorList>
    </citation>
    <scope>NUCLEOTIDE SEQUENCE [LARGE SCALE GENOMIC DNA]</scope>
    <source>
        <strain evidence="1 2">RY-1</strain>
    </source>
</reference>
<dbReference type="SUPFAM" id="SSF75712">
    <property type="entry name" value="Rad50 coiled-coil Zn hook"/>
    <property type="match status" value="1"/>
</dbReference>
<evidence type="ECO:0008006" key="3">
    <source>
        <dbReference type="Google" id="ProtNLM"/>
    </source>
</evidence>
<sequence>MLKVKKITIENFRGLRLPVSIDFVKGGRTTSALIYGRNGTGKSSIVDAWEWLHKFNIETLRREGILLTDFPHKATDGNNSYISVEFQHPTINSATAKFNPKKLTTPTTSGEYNEFKALSTYPNYLRYTDLNEFICNKRKAERYEYIAKYFGLEKFSLLQDNLQATLNKQTTNLQSLQSTFDTSRDIINAITGQTEVDEATIVRYINTIASNHKIASITLFKEAETVKEGLQEIVQKNPVTKELTEWKAFQAKQNQFYPLSTARVNCLDLETLFTDLKQNEESIKQLILSALYEQSIEVISKLDDKSKCPVCDETFEGDLLKHVTEKHNSLSTLTKKKTEFENKKSILEKQFEGISKKIAVIESETSSVVLDAFHTLFEDIAKINSTLPTLISTVKKQLKDLTAISISSDTAISKIDEIISGEEASKKLVADKIAGLSKDEATKTLAQDYTNISNLIDHFKSYSISKEKVAYLKGISDNLQTFFNILTSYIQTEINNTFSAISSDVVEYFNVLENSNPDIKNPALKLITGKDKAVELEIEFASEKITPAFKFLSESQVNSFGLAIFLAAVKRFNYEFKFFILDDVVNSFDSFKRPRVAQLIASKFSDFQVLMITHDQIFFDTVSRKFPEWQRYKFTSWDYATGPKFKLSKNYLEDIQAYLEDDNAITAGQTLGRYLEWTFGILNENMKTPIAYKVENVYTLSEFYDPLVKRFKDKLKLANNRHKLSVLFDEFESGTIFRNYCVHWKNEAITFSTDEITTIFNKWLEIEQMIFCTSCKSYVHYDKPDSIEYIRCNCGAINLKDAAHYTPV</sequence>
<protein>
    <recommendedName>
        <fullName evidence="3">RecF/RecN/SMC family protein</fullName>
    </recommendedName>
</protein>
<gene>
    <name evidence="1" type="ORF">L0U88_20575</name>
</gene>
<dbReference type="Gene3D" id="3.40.50.300">
    <property type="entry name" value="P-loop containing nucleotide triphosphate hydrolases"/>
    <property type="match status" value="2"/>
</dbReference>
<accession>A0ABS9BN03</accession>
<evidence type="ECO:0000313" key="2">
    <source>
        <dbReference type="Proteomes" id="UP001200145"/>
    </source>
</evidence>
<proteinExistence type="predicted"/>
<dbReference type="PANTHER" id="PTHR32114:SF2">
    <property type="entry name" value="ABC TRANSPORTER ABCH.3"/>
    <property type="match status" value="1"/>
</dbReference>
<dbReference type="InterPro" id="IPR027417">
    <property type="entry name" value="P-loop_NTPase"/>
</dbReference>
<dbReference type="Proteomes" id="UP001200145">
    <property type="component" value="Unassembled WGS sequence"/>
</dbReference>
<name>A0ABS9BN03_9BACT</name>
<organism evidence="1 2">
    <name type="scientific">Flavihumibacter fluminis</name>
    <dbReference type="NCBI Taxonomy" id="2909236"/>
    <lineage>
        <taxon>Bacteria</taxon>
        <taxon>Pseudomonadati</taxon>
        <taxon>Bacteroidota</taxon>
        <taxon>Chitinophagia</taxon>
        <taxon>Chitinophagales</taxon>
        <taxon>Chitinophagaceae</taxon>
        <taxon>Flavihumibacter</taxon>
    </lineage>
</organism>
<dbReference type="EMBL" id="JAKEVY010000010">
    <property type="protein sequence ID" value="MCF1717050.1"/>
    <property type="molecule type" value="Genomic_DNA"/>
</dbReference>
<dbReference type="PANTHER" id="PTHR32114">
    <property type="entry name" value="ABC TRANSPORTER ABCH.3"/>
    <property type="match status" value="1"/>
</dbReference>